<keyword evidence="6 12" id="KW-1133">Transmembrane helix</keyword>
<evidence type="ECO:0000256" key="7">
    <source>
        <dbReference type="ARBA" id="ARBA00023053"/>
    </source>
</evidence>
<feature type="transmembrane region" description="Helical" evidence="12">
    <location>
        <begin position="524"/>
        <end position="545"/>
    </location>
</feature>
<feature type="transmembrane region" description="Helical" evidence="12">
    <location>
        <begin position="196"/>
        <end position="220"/>
    </location>
</feature>
<evidence type="ECO:0000256" key="11">
    <source>
        <dbReference type="RuleBase" id="RU362091"/>
    </source>
</evidence>
<dbReference type="InterPro" id="IPR001734">
    <property type="entry name" value="Na/solute_symporter"/>
</dbReference>
<dbReference type="GO" id="GO:0070062">
    <property type="term" value="C:extracellular exosome"/>
    <property type="evidence" value="ECO:0007669"/>
    <property type="project" value="TreeGrafter"/>
</dbReference>
<evidence type="ECO:0000256" key="9">
    <source>
        <dbReference type="ARBA" id="ARBA00023136"/>
    </source>
</evidence>
<keyword evidence="9 12" id="KW-0472">Membrane</keyword>
<feature type="transmembrane region" description="Helical" evidence="12">
    <location>
        <begin position="417"/>
        <end position="438"/>
    </location>
</feature>
<name>A0AAJ7TA66_PETMA</name>
<evidence type="ECO:0000256" key="2">
    <source>
        <dbReference type="ARBA" id="ARBA00006434"/>
    </source>
</evidence>
<keyword evidence="7" id="KW-0915">Sodium</keyword>
<evidence type="ECO:0000256" key="1">
    <source>
        <dbReference type="ARBA" id="ARBA00004651"/>
    </source>
</evidence>
<keyword evidence="13" id="KW-1185">Reference proteome</keyword>
<dbReference type="AlphaFoldDB" id="A0AAJ7TA66"/>
<feature type="transmembrane region" description="Helical" evidence="12">
    <location>
        <begin position="445"/>
        <end position="468"/>
    </location>
</feature>
<comment type="subcellular location">
    <subcellularLocation>
        <location evidence="1">Cell membrane</location>
        <topology evidence="1">Multi-pass membrane protein</topology>
    </subcellularLocation>
</comment>
<evidence type="ECO:0000313" key="13">
    <source>
        <dbReference type="Proteomes" id="UP001318040"/>
    </source>
</evidence>
<organism evidence="13 14">
    <name type="scientific">Petromyzon marinus</name>
    <name type="common">Sea lamprey</name>
    <dbReference type="NCBI Taxonomy" id="7757"/>
    <lineage>
        <taxon>Eukaryota</taxon>
        <taxon>Metazoa</taxon>
        <taxon>Chordata</taxon>
        <taxon>Craniata</taxon>
        <taxon>Vertebrata</taxon>
        <taxon>Cyclostomata</taxon>
        <taxon>Hyperoartia</taxon>
        <taxon>Petromyzontiformes</taxon>
        <taxon>Petromyzontidae</taxon>
        <taxon>Petromyzon</taxon>
    </lineage>
</organism>
<evidence type="ECO:0000256" key="12">
    <source>
        <dbReference type="SAM" id="Phobius"/>
    </source>
</evidence>
<dbReference type="GO" id="GO:0005886">
    <property type="term" value="C:plasma membrane"/>
    <property type="evidence" value="ECO:0007669"/>
    <property type="project" value="UniProtKB-SubCell"/>
</dbReference>
<accession>A0AAJ7TA66</accession>
<keyword evidence="3" id="KW-0813">Transport</keyword>
<reference evidence="14" key="1">
    <citation type="submission" date="2025-08" db="UniProtKB">
        <authorList>
            <consortium name="RefSeq"/>
        </authorList>
    </citation>
    <scope>IDENTIFICATION</scope>
    <source>
        <tissue evidence="14">Sperm</tissue>
    </source>
</reference>
<dbReference type="GO" id="GO:0006814">
    <property type="term" value="P:sodium ion transport"/>
    <property type="evidence" value="ECO:0007669"/>
    <property type="project" value="UniProtKB-KW"/>
</dbReference>
<sequence>MDGGDFHSRGSFGAWDYVVFAAMLLVSTAIGIYYAVFDRSQQTAGGFLVGGRQMSAAPVALSLTASFMSGVTVLGTPAEIYRFGAIFSCFSFTYLLVVLATAEGFLPVFYRLGVTSTYEYLEMRFGQSVRLCATAMYIVQTILYTGIVIYAPALALNQVTGFNLWGAVVATGAVCTLYCTLGGLKAVVWTDVFQCGVMVAGFIAVIVQGTNLAGGINVVWEQAANGSRLNFWDFDPDPLRRHTFWTILAGGWFTWLAVYGVNQSQVQRYIACRSMLQAKLALYLNLVGLVLILWCVVLCGLLIHTFYKDCDPFTNGEISAPDQVLPYLVLSLFRGYPGLPGLFVAAAYSGTLSTVSSSINALATVTLEDILRPRLPFLRGASERKLSWTSKGLSVFFGGVCIVMSLVASLLGNVLQAALSILGMMGGPLLGLFILGIYFPWANELGALAGLLVGLFLSLWVGIGAQLYPALPIKTRPLPLTTAGCNVMSNYTTTIFTPTGFTPTVADVPNMRPTIAEEWYSISYLYYSAVGCIGVVVAGFIVSIISSRGRVRPVNSRLIHPVVQTLLRLLRVHSLTYTDEEEGTEKENANGFAEKDGIPAADISLHSTKL</sequence>
<dbReference type="KEGG" id="pmrn:116944548"/>
<dbReference type="PANTHER" id="PTHR42985:SF45">
    <property type="entry name" value="SODIUM_IODIDE COTRANSPORTER-LIKE"/>
    <property type="match status" value="1"/>
</dbReference>
<feature type="transmembrane region" description="Helical" evidence="12">
    <location>
        <begin position="164"/>
        <end position="184"/>
    </location>
</feature>
<protein>
    <submittedName>
        <fullName evidence="14">Sodium-coupled monocarboxylate transporter 1-like</fullName>
    </submittedName>
</protein>
<dbReference type="InterPro" id="IPR051163">
    <property type="entry name" value="Sodium:Solute_Symporter_SSF"/>
</dbReference>
<evidence type="ECO:0000256" key="3">
    <source>
        <dbReference type="ARBA" id="ARBA00022448"/>
    </source>
</evidence>
<keyword evidence="5 12" id="KW-0812">Transmembrane</keyword>
<evidence type="ECO:0000256" key="4">
    <source>
        <dbReference type="ARBA" id="ARBA00022475"/>
    </source>
</evidence>
<dbReference type="Pfam" id="PF00474">
    <property type="entry name" value="SSF"/>
    <property type="match status" value="1"/>
</dbReference>
<evidence type="ECO:0000256" key="5">
    <source>
        <dbReference type="ARBA" id="ARBA00022692"/>
    </source>
</evidence>
<feature type="transmembrane region" description="Helical" evidence="12">
    <location>
        <begin position="131"/>
        <end position="152"/>
    </location>
</feature>
<dbReference type="NCBIfam" id="TIGR00813">
    <property type="entry name" value="sss"/>
    <property type="match status" value="1"/>
</dbReference>
<feature type="transmembrane region" description="Helical" evidence="12">
    <location>
        <begin position="242"/>
        <end position="261"/>
    </location>
</feature>
<gene>
    <name evidence="14" type="primary">LOC116944548</name>
</gene>
<keyword evidence="8" id="KW-0406">Ion transport</keyword>
<feature type="transmembrane region" description="Helical" evidence="12">
    <location>
        <begin position="282"/>
        <end position="307"/>
    </location>
</feature>
<dbReference type="RefSeq" id="XP_032814122.1">
    <property type="nucleotide sequence ID" value="XM_032958231.1"/>
</dbReference>
<proteinExistence type="inferred from homology"/>
<comment type="similarity">
    <text evidence="2 11">Belongs to the sodium:solute symporter (SSF) (TC 2.A.21) family.</text>
</comment>
<feature type="transmembrane region" description="Helical" evidence="12">
    <location>
        <begin position="327"/>
        <end position="348"/>
    </location>
</feature>
<dbReference type="GO" id="GO:0015293">
    <property type="term" value="F:symporter activity"/>
    <property type="evidence" value="ECO:0007669"/>
    <property type="project" value="TreeGrafter"/>
</dbReference>
<evidence type="ECO:0000256" key="10">
    <source>
        <dbReference type="ARBA" id="ARBA00023201"/>
    </source>
</evidence>
<evidence type="ECO:0000256" key="8">
    <source>
        <dbReference type="ARBA" id="ARBA00023065"/>
    </source>
</evidence>
<dbReference type="InterPro" id="IPR038377">
    <property type="entry name" value="Na/Glc_symporter_sf"/>
</dbReference>
<dbReference type="PANTHER" id="PTHR42985">
    <property type="entry name" value="SODIUM-COUPLED MONOCARBOXYLATE TRANSPORTER"/>
    <property type="match status" value="1"/>
</dbReference>
<feature type="transmembrane region" description="Helical" evidence="12">
    <location>
        <begin position="17"/>
        <end position="36"/>
    </location>
</feature>
<dbReference type="PROSITE" id="PS50283">
    <property type="entry name" value="NA_SOLUT_SYMP_3"/>
    <property type="match status" value="1"/>
</dbReference>
<dbReference type="Proteomes" id="UP001318040">
    <property type="component" value="Chromosome 21"/>
</dbReference>
<feature type="transmembrane region" description="Helical" evidence="12">
    <location>
        <begin position="56"/>
        <end position="74"/>
    </location>
</feature>
<feature type="transmembrane region" description="Helical" evidence="12">
    <location>
        <begin position="80"/>
        <end position="110"/>
    </location>
</feature>
<evidence type="ECO:0000256" key="6">
    <source>
        <dbReference type="ARBA" id="ARBA00022989"/>
    </source>
</evidence>
<keyword evidence="10" id="KW-0739">Sodium transport</keyword>
<dbReference type="Gene3D" id="1.20.1730.10">
    <property type="entry name" value="Sodium/glucose cotransporter"/>
    <property type="match status" value="1"/>
</dbReference>
<evidence type="ECO:0000313" key="14">
    <source>
        <dbReference type="RefSeq" id="XP_032814122.1"/>
    </source>
</evidence>
<feature type="transmembrane region" description="Helical" evidence="12">
    <location>
        <begin position="392"/>
        <end position="411"/>
    </location>
</feature>
<keyword evidence="4" id="KW-1003">Cell membrane</keyword>